<reference evidence="2" key="1">
    <citation type="submission" date="2019-08" db="EMBL/GenBank/DDBJ databases">
        <authorList>
            <person name="Kucharzyk K."/>
            <person name="Murdoch R.W."/>
            <person name="Higgins S."/>
            <person name="Loffler F."/>
        </authorList>
    </citation>
    <scope>NUCLEOTIDE SEQUENCE</scope>
</reference>
<gene>
    <name evidence="2" type="ORF">SDC9_51992</name>
</gene>
<organism evidence="2">
    <name type="scientific">bioreactor metagenome</name>
    <dbReference type="NCBI Taxonomy" id="1076179"/>
    <lineage>
        <taxon>unclassified sequences</taxon>
        <taxon>metagenomes</taxon>
        <taxon>ecological metagenomes</taxon>
    </lineage>
</organism>
<dbReference type="SMART" id="SM00530">
    <property type="entry name" value="HTH_XRE"/>
    <property type="match status" value="1"/>
</dbReference>
<dbReference type="SUPFAM" id="SSF47413">
    <property type="entry name" value="lambda repressor-like DNA-binding domains"/>
    <property type="match status" value="1"/>
</dbReference>
<dbReference type="GO" id="GO:0003677">
    <property type="term" value="F:DNA binding"/>
    <property type="evidence" value="ECO:0007669"/>
    <property type="project" value="InterPro"/>
</dbReference>
<dbReference type="Pfam" id="PF13560">
    <property type="entry name" value="HTH_31"/>
    <property type="match status" value="1"/>
</dbReference>
<sequence>METMTLGNFIRDRREHLGKTLRGLAAELDIAAPYLHDIEKGNRTPSEKLLPAFIRCLFLSPEDETTLYDLVGGRRQGIYPDLTAYIQQSDLARVALRKARDCNISDTMWIKIIDSIDNGG</sequence>
<accession>A0A644WQB3</accession>
<comment type="caution">
    <text evidence="2">The sequence shown here is derived from an EMBL/GenBank/DDBJ whole genome shotgun (WGS) entry which is preliminary data.</text>
</comment>
<dbReference type="PROSITE" id="PS50943">
    <property type="entry name" value="HTH_CROC1"/>
    <property type="match status" value="1"/>
</dbReference>
<dbReference type="CDD" id="cd00093">
    <property type="entry name" value="HTH_XRE"/>
    <property type="match status" value="1"/>
</dbReference>
<dbReference type="AlphaFoldDB" id="A0A644WQB3"/>
<name>A0A644WQB3_9ZZZZ</name>
<dbReference type="InterPro" id="IPR001387">
    <property type="entry name" value="Cro/C1-type_HTH"/>
</dbReference>
<dbReference type="EMBL" id="VSSQ01001157">
    <property type="protein sequence ID" value="MPM05701.1"/>
    <property type="molecule type" value="Genomic_DNA"/>
</dbReference>
<protein>
    <recommendedName>
        <fullName evidence="1">HTH cro/C1-type domain-containing protein</fullName>
    </recommendedName>
</protein>
<feature type="domain" description="HTH cro/C1-type" evidence="1">
    <location>
        <begin position="10"/>
        <end position="50"/>
    </location>
</feature>
<evidence type="ECO:0000313" key="2">
    <source>
        <dbReference type="EMBL" id="MPM05701.1"/>
    </source>
</evidence>
<dbReference type="Gene3D" id="1.10.260.40">
    <property type="entry name" value="lambda repressor-like DNA-binding domains"/>
    <property type="match status" value="1"/>
</dbReference>
<dbReference type="InterPro" id="IPR010982">
    <property type="entry name" value="Lambda_DNA-bd_dom_sf"/>
</dbReference>
<proteinExistence type="predicted"/>
<evidence type="ECO:0000259" key="1">
    <source>
        <dbReference type="PROSITE" id="PS50943"/>
    </source>
</evidence>